<proteinExistence type="predicted"/>
<name>A0ABW1ECY2_9BACT</name>
<organism evidence="1 2">
    <name type="scientific">Acidicapsa dinghuensis</name>
    <dbReference type="NCBI Taxonomy" id="2218256"/>
    <lineage>
        <taxon>Bacteria</taxon>
        <taxon>Pseudomonadati</taxon>
        <taxon>Acidobacteriota</taxon>
        <taxon>Terriglobia</taxon>
        <taxon>Terriglobales</taxon>
        <taxon>Acidobacteriaceae</taxon>
        <taxon>Acidicapsa</taxon>
    </lineage>
</organism>
<gene>
    <name evidence="1" type="ORF">ACFPT7_02060</name>
</gene>
<dbReference type="Proteomes" id="UP001596091">
    <property type="component" value="Unassembled WGS sequence"/>
</dbReference>
<comment type="caution">
    <text evidence="1">The sequence shown here is derived from an EMBL/GenBank/DDBJ whole genome shotgun (WGS) entry which is preliminary data.</text>
</comment>
<protein>
    <submittedName>
        <fullName evidence="1">Uncharacterized protein</fullName>
    </submittedName>
</protein>
<sequence>MPRVRRRYSLNEPVWGVQVGDRFWIFNGKQSASDAAAEWVVLKDRLGDGVSIEGMPPAPVDPGEDMRAVNLAADIAVRSALSSIVSRGTVVSGHPGWIDISMNAGKGDVFWLMRKDALYLELAGLLHFHSDSVVSLDKSAEEYFCS</sequence>
<dbReference type="EMBL" id="JBHSPH010000001">
    <property type="protein sequence ID" value="MFC5861070.1"/>
    <property type="molecule type" value="Genomic_DNA"/>
</dbReference>
<dbReference type="RefSeq" id="WP_263334507.1">
    <property type="nucleotide sequence ID" value="NZ_JAGSYH010000002.1"/>
</dbReference>
<evidence type="ECO:0000313" key="1">
    <source>
        <dbReference type="EMBL" id="MFC5861070.1"/>
    </source>
</evidence>
<accession>A0ABW1ECY2</accession>
<reference evidence="2" key="1">
    <citation type="journal article" date="2019" name="Int. J. Syst. Evol. Microbiol.">
        <title>The Global Catalogue of Microorganisms (GCM) 10K type strain sequencing project: providing services to taxonomists for standard genome sequencing and annotation.</title>
        <authorList>
            <consortium name="The Broad Institute Genomics Platform"/>
            <consortium name="The Broad Institute Genome Sequencing Center for Infectious Disease"/>
            <person name="Wu L."/>
            <person name="Ma J."/>
        </authorList>
    </citation>
    <scope>NUCLEOTIDE SEQUENCE [LARGE SCALE GENOMIC DNA]</scope>
    <source>
        <strain evidence="2">JCM 4087</strain>
    </source>
</reference>
<evidence type="ECO:0000313" key="2">
    <source>
        <dbReference type="Proteomes" id="UP001596091"/>
    </source>
</evidence>
<keyword evidence="2" id="KW-1185">Reference proteome</keyword>